<evidence type="ECO:0000313" key="8">
    <source>
        <dbReference type="EMBL" id="PVE54087.1"/>
    </source>
</evidence>
<dbReference type="GO" id="GO:0006935">
    <property type="term" value="P:chemotaxis"/>
    <property type="evidence" value="ECO:0007669"/>
    <property type="project" value="UniProtKB-KW"/>
</dbReference>
<evidence type="ECO:0000256" key="5">
    <source>
        <dbReference type="SAM" id="Phobius"/>
    </source>
</evidence>
<dbReference type="Pfam" id="PF00015">
    <property type="entry name" value="MCPsignal"/>
    <property type="match status" value="1"/>
</dbReference>
<dbReference type="SUPFAM" id="SSF58104">
    <property type="entry name" value="Methyl-accepting chemotaxis protein (MCP) signaling domain"/>
    <property type="match status" value="1"/>
</dbReference>
<reference evidence="8 9" key="1">
    <citation type="submission" date="2018-04" db="EMBL/GenBank/DDBJ databases">
        <authorList>
            <person name="Hagen T."/>
        </authorList>
    </citation>
    <scope>NUCLEOTIDE SEQUENCE [LARGE SCALE GENOMIC DNA]</scope>
    <source>
        <strain evidence="8 9">TPD7009</strain>
    </source>
</reference>
<dbReference type="PANTHER" id="PTHR43531:SF11">
    <property type="entry name" value="METHYL-ACCEPTING CHEMOTAXIS PROTEIN 3"/>
    <property type="match status" value="1"/>
</dbReference>
<keyword evidence="5" id="KW-1133">Transmembrane helix</keyword>
<evidence type="ECO:0000256" key="2">
    <source>
        <dbReference type="ARBA" id="ARBA00022500"/>
    </source>
</evidence>
<keyword evidence="2" id="KW-0145">Chemotaxis</keyword>
<dbReference type="SMART" id="SM00304">
    <property type="entry name" value="HAMP"/>
    <property type="match status" value="2"/>
</dbReference>
<dbReference type="Proteomes" id="UP000244335">
    <property type="component" value="Unassembled WGS sequence"/>
</dbReference>
<dbReference type="FunFam" id="1.10.287.950:FF:000001">
    <property type="entry name" value="Methyl-accepting chemotaxis sensory transducer"/>
    <property type="match status" value="1"/>
</dbReference>
<keyword evidence="5" id="KW-0472">Membrane</keyword>
<dbReference type="InterPro" id="IPR029151">
    <property type="entry name" value="Sensor-like_sf"/>
</dbReference>
<dbReference type="InterPro" id="IPR051310">
    <property type="entry name" value="MCP_chemotaxis"/>
</dbReference>
<dbReference type="EMBL" id="QDFR01000003">
    <property type="protein sequence ID" value="PVE54087.1"/>
    <property type="molecule type" value="Genomic_DNA"/>
</dbReference>
<dbReference type="InterPro" id="IPR004089">
    <property type="entry name" value="MCPsignal_dom"/>
</dbReference>
<dbReference type="InterPro" id="IPR033462">
    <property type="entry name" value="Cache_3-Cache_2"/>
</dbReference>
<dbReference type="Pfam" id="PF00672">
    <property type="entry name" value="HAMP"/>
    <property type="match status" value="1"/>
</dbReference>
<protein>
    <submittedName>
        <fullName evidence="8">Methyl-accepting chemotaxis protein</fullName>
    </submittedName>
</protein>
<organism evidence="8 9">
    <name type="scientific">Rhizobium rhizogenes</name>
    <name type="common">Agrobacterium rhizogenes</name>
    <dbReference type="NCBI Taxonomy" id="359"/>
    <lineage>
        <taxon>Bacteria</taxon>
        <taxon>Pseudomonadati</taxon>
        <taxon>Pseudomonadota</taxon>
        <taxon>Alphaproteobacteria</taxon>
        <taxon>Hyphomicrobiales</taxon>
        <taxon>Rhizobiaceae</taxon>
        <taxon>Rhizobium/Agrobacterium group</taxon>
        <taxon>Rhizobium</taxon>
    </lineage>
</organism>
<keyword evidence="4" id="KW-0807">Transducer</keyword>
<dbReference type="SMART" id="SM00283">
    <property type="entry name" value="MA"/>
    <property type="match status" value="1"/>
</dbReference>
<name>A0AA92C390_RHIRH</name>
<dbReference type="Gene3D" id="6.10.340.10">
    <property type="match status" value="1"/>
</dbReference>
<dbReference type="Pfam" id="PF17201">
    <property type="entry name" value="Cache_3-Cache_2"/>
    <property type="match status" value="1"/>
</dbReference>
<evidence type="ECO:0000313" key="9">
    <source>
        <dbReference type="Proteomes" id="UP000244335"/>
    </source>
</evidence>
<evidence type="ECO:0000256" key="1">
    <source>
        <dbReference type="ARBA" id="ARBA00004370"/>
    </source>
</evidence>
<dbReference type="PANTHER" id="PTHR43531">
    <property type="entry name" value="PROTEIN ICFG"/>
    <property type="match status" value="1"/>
</dbReference>
<sequence>MGRFVSRSIVVQIVCLAIGLIFLGIVAVGASTYVRLKEDVMQTALMDTERAVRSMAILYEMKVGGTTLAIENGELKSVSRPSIGTLLDFDLVDRVGMANGGVATVFQAQGTDFLRISTSLKNEKGERAVGTKLAVDGAAYAKITKGESYFGPATLFGRDYMSGYMPVLSKKGAPVGILFVGVPLEFYQGHIDGLRNMILVVGAAVMLAFSILGYFVIKRSMRPLGNLTDAIRSLSQGKLDTDIPYMERKNEFGDIARALEVFRDNAREKLRIEGQSVEERAQAEAERSRNDAEKLDTDRQIEFAVGQLAAGLARLSDGDLTQTLDVPFSGRLEQLRVDFNTSLANLKDVLQQVRERTFIIQNNGAEMRKSSDDLSRRTESQAASLEQTAAAVEEITVTVKSSADRAREANKAVRITQESADNSGSVVKNAVDAMGRIEEASQKIEQIIEVIDDIAFQTNLLALNAGIEAARAGEAGKGFAVVAQEVRELAQRSADAAHEIKALINQSTQEVNSGSLLVQEAGQVLSSISQQIVTVSKHVETIATATNDQASALQEVNSSVNQMDQMTQQNAAMAEESSAASQMLADEVEALLGLLQRFRMEQSHAGAARHSQYGRAA</sequence>
<comment type="similarity">
    <text evidence="3">Belongs to the methyl-accepting chemotaxis (MCP) protein family.</text>
</comment>
<accession>A0AA92C390</accession>
<dbReference type="RefSeq" id="WP_116493154.1">
    <property type="nucleotide sequence ID" value="NZ_QDFR01000003.1"/>
</dbReference>
<evidence type="ECO:0000256" key="3">
    <source>
        <dbReference type="ARBA" id="ARBA00029447"/>
    </source>
</evidence>
<dbReference type="SUPFAM" id="SSF158472">
    <property type="entry name" value="HAMP domain-like"/>
    <property type="match status" value="1"/>
</dbReference>
<comment type="caution">
    <text evidence="8">The sequence shown here is derived from an EMBL/GenBank/DDBJ whole genome shotgun (WGS) entry which is preliminary data.</text>
</comment>
<feature type="transmembrane region" description="Helical" evidence="5">
    <location>
        <begin position="9"/>
        <end position="34"/>
    </location>
</feature>
<dbReference type="SUPFAM" id="SSF103190">
    <property type="entry name" value="Sensory domain-like"/>
    <property type="match status" value="1"/>
</dbReference>
<proteinExistence type="inferred from homology"/>
<feature type="transmembrane region" description="Helical" evidence="5">
    <location>
        <begin position="197"/>
        <end position="217"/>
    </location>
</feature>
<feature type="domain" description="HAMP" evidence="7">
    <location>
        <begin position="299"/>
        <end position="351"/>
    </location>
</feature>
<dbReference type="Gene3D" id="1.10.287.950">
    <property type="entry name" value="Methyl-accepting chemotaxis protein"/>
    <property type="match status" value="1"/>
</dbReference>
<evidence type="ECO:0000259" key="6">
    <source>
        <dbReference type="PROSITE" id="PS50111"/>
    </source>
</evidence>
<dbReference type="CDD" id="cd06225">
    <property type="entry name" value="HAMP"/>
    <property type="match status" value="1"/>
</dbReference>
<dbReference type="GO" id="GO:0016020">
    <property type="term" value="C:membrane"/>
    <property type="evidence" value="ECO:0007669"/>
    <property type="project" value="UniProtKB-SubCell"/>
</dbReference>
<dbReference type="GO" id="GO:0007165">
    <property type="term" value="P:signal transduction"/>
    <property type="evidence" value="ECO:0007669"/>
    <property type="project" value="UniProtKB-KW"/>
</dbReference>
<feature type="domain" description="Methyl-accepting transducer" evidence="6">
    <location>
        <begin position="356"/>
        <end position="585"/>
    </location>
</feature>
<comment type="subcellular location">
    <subcellularLocation>
        <location evidence="1">Membrane</location>
    </subcellularLocation>
</comment>
<evidence type="ECO:0000256" key="4">
    <source>
        <dbReference type="PROSITE-ProRule" id="PRU00284"/>
    </source>
</evidence>
<dbReference type="InterPro" id="IPR003660">
    <property type="entry name" value="HAMP_dom"/>
</dbReference>
<keyword evidence="5" id="KW-0812">Transmembrane</keyword>
<evidence type="ECO:0000259" key="7">
    <source>
        <dbReference type="PROSITE" id="PS50885"/>
    </source>
</evidence>
<feature type="domain" description="HAMP" evidence="7">
    <location>
        <begin position="218"/>
        <end position="271"/>
    </location>
</feature>
<dbReference type="PROSITE" id="PS50111">
    <property type="entry name" value="CHEMOTAXIS_TRANSDUC_2"/>
    <property type="match status" value="1"/>
</dbReference>
<dbReference type="PROSITE" id="PS50885">
    <property type="entry name" value="HAMP"/>
    <property type="match status" value="2"/>
</dbReference>
<gene>
    <name evidence="8" type="ORF">DC430_12685</name>
</gene>
<dbReference type="AlphaFoldDB" id="A0AA92C390"/>
<dbReference type="CDD" id="cd11386">
    <property type="entry name" value="MCP_signal"/>
    <property type="match status" value="1"/>
</dbReference>